<comment type="catalytic activity">
    <reaction evidence="1">
        <text>Random hydrolysis of (1-&gt;4)-beta-D-mannosidic linkages in mannans, galactomannans and glucomannans.</text>
        <dbReference type="EC" id="3.2.1.78"/>
    </reaction>
</comment>
<dbReference type="OrthoDB" id="9801493at2"/>
<feature type="domain" description="Fibronectin type-III" evidence="8">
    <location>
        <begin position="395"/>
        <end position="491"/>
    </location>
</feature>
<dbReference type="Gene3D" id="2.60.40.10">
    <property type="entry name" value="Immunoglobulins"/>
    <property type="match status" value="3"/>
</dbReference>
<dbReference type="Gene3D" id="3.20.20.80">
    <property type="entry name" value="Glycosidases"/>
    <property type="match status" value="1"/>
</dbReference>
<keyword evidence="10" id="KW-1185">Reference proteome</keyword>
<organism evidence="9 10">
    <name type="scientific">Paenibacillus psychroresistens</name>
    <dbReference type="NCBI Taxonomy" id="1778678"/>
    <lineage>
        <taxon>Bacteria</taxon>
        <taxon>Bacillati</taxon>
        <taxon>Bacillota</taxon>
        <taxon>Bacilli</taxon>
        <taxon>Bacillales</taxon>
        <taxon>Paenibacillaceae</taxon>
        <taxon>Paenibacillus</taxon>
    </lineage>
</organism>
<dbReference type="EC" id="3.2.1.78" evidence="3"/>
<dbReference type="PANTHER" id="PTHR31451:SF39">
    <property type="entry name" value="MANNAN ENDO-1,4-BETA-MANNOSIDASE 1"/>
    <property type="match status" value="1"/>
</dbReference>
<evidence type="ECO:0000256" key="5">
    <source>
        <dbReference type="ARBA" id="ARBA00022729"/>
    </source>
</evidence>
<dbReference type="GO" id="GO:0008810">
    <property type="term" value="F:cellulase activity"/>
    <property type="evidence" value="ECO:0007669"/>
    <property type="project" value="InterPro"/>
</dbReference>
<dbReference type="GO" id="GO:0005576">
    <property type="term" value="C:extracellular region"/>
    <property type="evidence" value="ECO:0007669"/>
    <property type="project" value="UniProtKB-SubCell"/>
</dbReference>
<dbReference type="Pfam" id="PF03425">
    <property type="entry name" value="CBM_11"/>
    <property type="match status" value="2"/>
</dbReference>
<evidence type="ECO:0000259" key="8">
    <source>
        <dbReference type="PROSITE" id="PS50853"/>
    </source>
</evidence>
<protein>
    <recommendedName>
        <fullName evidence="3">mannan endo-1,4-beta-mannosidase</fullName>
        <ecNumber evidence="3">3.2.1.78</ecNumber>
    </recommendedName>
</protein>
<sequence>MNKKFGSKLFFLVIVFTMVLSLLITSVPIEPVKAAVSGFVTRSGSQLLLNGQPFRFGSTNIYWLGLDENVPANTIDFPTAFRVDDALETVKEMGIQVVRSHAVNSFGCAKCIMPTLGVYNEAAFVKLDYAIKSAGDHGIRLILPVVDQYNYYHGGKKSWSVKFFGYPDDGLNYGGYEFYNKREIIDAFKLYINAVLNRTNTYTGIKYKDDPAIMAWETGNELGWYDNKAAERAWTLEIADYMKSLDSNHLVVDGTYGVEDDHLTISSIDIFSDHFYNWPAVGSCCKGLSVTALNAQATKVGNAGRVMYVGEYAWNYEAQGTMVNFLTAIENNPIIVGDAPWAMFGHSDINGYVQHGDPYTIHYPGDTTDMRTKMQQMRTHNYKMQGILTPPAHGIPGAPLITGYQTTGSNYKLTWRGSVPSDKYSVERSTAGSSGPWTVVCNQCATDNNTPWTDSTSTAGISTWYRVKGFNLSLVAGAYSNVFAISGTPVPAPGSFTESAPSGGTTNVSVTPTFSWGASSNVSSYSLVVADNSAYTSPTINITGLAANNYTPAAALAYNKTYYWKVIAVNGTGSTTATNAGISFTTLAQPAIPGAFTQSSPASGSTNQSTTPAFTWGTASGASSYSLVVANNAAFTSPIINASGLTNTSYTPSTSLAYNTAYYWKVTALNATGSKVATNAGISFTTGVQPAANLIDNYEGYGGSNSSLQAAYIRNTSGNAVTTTLDTTNKNEGTYGMKVAYTIGSPNFAGIVHTLGSANWSGQNGISFWLKPDGSNRQLTVQFKESSGEIWEAYYTLTGTTAATVGLLFNGFQHPSWYSGGNGVIDLGAITEFNLYVNQGAGATGSSTLYFDSITTANLTAPPVNTIVDNFESYGGSNASLQSAYIRNASGNAMTPTLNTTNKSEGAYGMQLAYTMGTPSYTGVTRGLSGQNWSGKTGIQLWLKPDGSNRQLTIQFKETGSGETWEIYYTLAGTTAVTLTLPFSTFQHPSWYTGGNSVRDLAAIGEYSIYVNQGSGIAGSSSIYLDAVTLY</sequence>
<keyword evidence="4" id="KW-0964">Secreted</keyword>
<evidence type="ECO:0000256" key="7">
    <source>
        <dbReference type="ARBA" id="ARBA00023295"/>
    </source>
</evidence>
<dbReference type="SUPFAM" id="SSF51445">
    <property type="entry name" value="(Trans)glycosidases"/>
    <property type="match status" value="1"/>
</dbReference>
<evidence type="ECO:0000256" key="4">
    <source>
        <dbReference type="ARBA" id="ARBA00022525"/>
    </source>
</evidence>
<evidence type="ECO:0000313" key="9">
    <source>
        <dbReference type="EMBL" id="QGQ98362.1"/>
    </source>
</evidence>
<dbReference type="InterPro" id="IPR013783">
    <property type="entry name" value="Ig-like_fold"/>
</dbReference>
<dbReference type="SUPFAM" id="SSF49785">
    <property type="entry name" value="Galactose-binding domain-like"/>
    <property type="match status" value="2"/>
</dbReference>
<dbReference type="InterPro" id="IPR045053">
    <property type="entry name" value="MAN-like"/>
</dbReference>
<comment type="subcellular location">
    <subcellularLocation>
        <location evidence="2">Secreted</location>
    </subcellularLocation>
</comment>
<keyword evidence="7" id="KW-0326">Glycosidase</keyword>
<dbReference type="Gene3D" id="2.60.120.430">
    <property type="entry name" value="Galactose-binding lectin"/>
    <property type="match status" value="2"/>
</dbReference>
<dbReference type="PROSITE" id="PS50853">
    <property type="entry name" value="FN3"/>
    <property type="match status" value="1"/>
</dbReference>
<keyword evidence="5" id="KW-0732">Signal</keyword>
<dbReference type="AlphaFoldDB" id="A0A6B8RRM0"/>
<dbReference type="EMBL" id="CP034235">
    <property type="protein sequence ID" value="QGQ98362.1"/>
    <property type="molecule type" value="Genomic_DNA"/>
</dbReference>
<evidence type="ECO:0000256" key="6">
    <source>
        <dbReference type="ARBA" id="ARBA00022801"/>
    </source>
</evidence>
<dbReference type="Pfam" id="PF26410">
    <property type="entry name" value="GH5_mannosidase"/>
    <property type="match status" value="1"/>
</dbReference>
<dbReference type="InterPro" id="IPR003961">
    <property type="entry name" value="FN3_dom"/>
</dbReference>
<evidence type="ECO:0000256" key="1">
    <source>
        <dbReference type="ARBA" id="ARBA00001678"/>
    </source>
</evidence>
<evidence type="ECO:0000256" key="3">
    <source>
        <dbReference type="ARBA" id="ARBA00012706"/>
    </source>
</evidence>
<evidence type="ECO:0000313" key="10">
    <source>
        <dbReference type="Proteomes" id="UP000426246"/>
    </source>
</evidence>
<dbReference type="InterPro" id="IPR001547">
    <property type="entry name" value="Glyco_hydro_5"/>
</dbReference>
<dbReference type="GO" id="GO:0030245">
    <property type="term" value="P:cellulose catabolic process"/>
    <property type="evidence" value="ECO:0007669"/>
    <property type="project" value="InterPro"/>
</dbReference>
<dbReference type="PANTHER" id="PTHR31451">
    <property type="match status" value="1"/>
</dbReference>
<keyword evidence="6" id="KW-0378">Hydrolase</keyword>
<dbReference type="GO" id="GO:0016985">
    <property type="term" value="F:mannan endo-1,4-beta-mannosidase activity"/>
    <property type="evidence" value="ECO:0007669"/>
    <property type="project" value="TreeGrafter"/>
</dbReference>
<reference evidence="10" key="1">
    <citation type="submission" date="2018-11" db="EMBL/GenBank/DDBJ databases">
        <title>Complete genome sequence of Paenibacillus sp. ML311-T8.</title>
        <authorList>
            <person name="Nam Y.-D."/>
            <person name="Kang J."/>
            <person name="Chung W.-H."/>
            <person name="Park Y.S."/>
        </authorList>
    </citation>
    <scope>NUCLEOTIDE SEQUENCE [LARGE SCALE GENOMIC DNA]</scope>
    <source>
        <strain evidence="10">ML311-T8</strain>
    </source>
</reference>
<dbReference type="KEGG" id="ppsc:EHS13_27495"/>
<accession>A0A6B8RRM0</accession>
<dbReference type="RefSeq" id="WP_155703467.1">
    <property type="nucleotide sequence ID" value="NZ_CP034235.1"/>
</dbReference>
<name>A0A6B8RRM0_9BACL</name>
<dbReference type="InterPro" id="IPR017853">
    <property type="entry name" value="GH"/>
</dbReference>
<dbReference type="InterPro" id="IPR005087">
    <property type="entry name" value="CBM11"/>
</dbReference>
<evidence type="ECO:0000256" key="2">
    <source>
        <dbReference type="ARBA" id="ARBA00004613"/>
    </source>
</evidence>
<dbReference type="Proteomes" id="UP000426246">
    <property type="component" value="Chromosome"/>
</dbReference>
<gene>
    <name evidence="9" type="ORF">EHS13_27495</name>
</gene>
<dbReference type="InterPro" id="IPR008979">
    <property type="entry name" value="Galactose-bd-like_sf"/>
</dbReference>
<proteinExistence type="predicted"/>